<evidence type="ECO:0000256" key="5">
    <source>
        <dbReference type="ARBA" id="ARBA00022679"/>
    </source>
</evidence>
<evidence type="ECO:0000259" key="8">
    <source>
        <dbReference type="Pfam" id="PF00534"/>
    </source>
</evidence>
<dbReference type="CDD" id="cd03791">
    <property type="entry name" value="GT5_Glycogen_synthase_DULL1-like"/>
    <property type="match status" value="1"/>
</dbReference>
<feature type="domain" description="Glycosyl transferase family 1" evidence="8">
    <location>
        <begin position="299"/>
        <end position="449"/>
    </location>
</feature>
<comment type="pathway">
    <text evidence="7">Glycan biosynthesis; glycogen biosynthesis.</text>
</comment>
<feature type="binding site" evidence="7">
    <location>
        <position position="17"/>
    </location>
    <ligand>
        <name>ADP-alpha-D-glucose</name>
        <dbReference type="ChEBI" id="CHEBI:57498"/>
    </ligand>
</feature>
<protein>
    <recommendedName>
        <fullName evidence="7">Glycogen synthase</fullName>
        <ecNumber evidence="7">2.4.1.21</ecNumber>
    </recommendedName>
    <alternativeName>
        <fullName evidence="7">Starch [bacterial glycogen] synthase</fullName>
    </alternativeName>
</protein>
<dbReference type="EC" id="2.4.1.21" evidence="7"/>
<dbReference type="EMBL" id="FLUQ01000001">
    <property type="protein sequence ID" value="SBV90469.1"/>
    <property type="molecule type" value="Genomic_DNA"/>
</dbReference>
<evidence type="ECO:0000256" key="3">
    <source>
        <dbReference type="ARBA" id="ARBA00010281"/>
    </source>
</evidence>
<evidence type="ECO:0000259" key="9">
    <source>
        <dbReference type="Pfam" id="PF08323"/>
    </source>
</evidence>
<reference evidence="10" key="1">
    <citation type="submission" date="2016-04" db="EMBL/GenBank/DDBJ databases">
        <authorList>
            <person name="Evans L.H."/>
            <person name="Alamgir A."/>
            <person name="Owens N."/>
            <person name="Weber N.D."/>
            <person name="Virtaneva K."/>
            <person name="Barbian K."/>
            <person name="Babar A."/>
            <person name="Rosenke K."/>
        </authorList>
    </citation>
    <scope>NUCLEOTIDE SEQUENCE</scope>
    <source>
        <strain evidence="10">86</strain>
    </source>
</reference>
<evidence type="ECO:0000256" key="1">
    <source>
        <dbReference type="ARBA" id="ARBA00001478"/>
    </source>
</evidence>
<dbReference type="NCBIfam" id="NF001899">
    <property type="entry name" value="PRK00654.1-2"/>
    <property type="match status" value="1"/>
</dbReference>
<dbReference type="InterPro" id="IPR013534">
    <property type="entry name" value="Starch_synth_cat_dom"/>
</dbReference>
<dbReference type="AlphaFoldDB" id="A0A212ITK2"/>
<dbReference type="PANTHER" id="PTHR45825:SF11">
    <property type="entry name" value="ALPHA AMYLASE DOMAIN-CONTAINING PROTEIN"/>
    <property type="match status" value="1"/>
</dbReference>
<keyword evidence="4 7" id="KW-0328">Glycosyltransferase</keyword>
<evidence type="ECO:0000256" key="7">
    <source>
        <dbReference type="HAMAP-Rule" id="MF_00484"/>
    </source>
</evidence>
<dbReference type="Pfam" id="PF00534">
    <property type="entry name" value="Glycos_transf_1"/>
    <property type="match status" value="1"/>
</dbReference>
<dbReference type="Pfam" id="PF08323">
    <property type="entry name" value="Glyco_transf_5"/>
    <property type="match status" value="1"/>
</dbReference>
<evidence type="ECO:0000256" key="6">
    <source>
        <dbReference type="ARBA" id="ARBA00023056"/>
    </source>
</evidence>
<dbReference type="GO" id="GO:0009011">
    <property type="term" value="F:alpha-1,4-glucan glucosyltransferase (ADP-glucose donor) activity"/>
    <property type="evidence" value="ECO:0007669"/>
    <property type="project" value="UniProtKB-UniRule"/>
</dbReference>
<dbReference type="SUPFAM" id="SSF53756">
    <property type="entry name" value="UDP-Glycosyltransferase/glycogen phosphorylase"/>
    <property type="match status" value="1"/>
</dbReference>
<dbReference type="GO" id="GO:0005978">
    <property type="term" value="P:glycogen biosynthetic process"/>
    <property type="evidence" value="ECO:0007669"/>
    <property type="project" value="UniProtKB-UniRule"/>
</dbReference>
<dbReference type="Gene3D" id="3.40.50.2000">
    <property type="entry name" value="Glycogen Phosphorylase B"/>
    <property type="match status" value="2"/>
</dbReference>
<sequence length="481" mass="54871">MNGRVCFAASEMYPFSKTGGLGDVMGALPPALARMGVPTTVFTPYYGTLRTAKFDLNLVMRNCPVGYPWAPITVNVFETDYRGVKVYFLQRSEYFDRKNYYNDHYGDYFDNAERFIFFCRAVLAVLREMGEPPAIVHAHDWQAALLPAYIYYLRQTDPFWRNTKTLITIHNIAFQGRFSSRLFPDSGLPLESWSMEGVEYYGDFNFLKGGIALADMISTVSPSYAREILTERFGFGLDGILRHREHELVGVLNGADYWIWDPKNDRFLAAPYSRTDISGKRACKMDLLEKMGLSMDLMDRPLLGFVGRLRGQKGIDLLLDILPQLMQQDVGVVVLGEGSLRYENILQEMAAQYPGRLHAAVSYTEELAHRIQSGCDIFLMPSRYEPCGLTQMYALRYGTPPVASSMGGLRDTIIPYPEPKSTGFTFLRTEPEDFYRSIMDAVQLWDNKTAWGDMVSRAMAQAFTWEKSGRRYVELYRSLTL</sequence>
<evidence type="ECO:0000313" key="10">
    <source>
        <dbReference type="EMBL" id="SBV90469.1"/>
    </source>
</evidence>
<dbReference type="HAMAP" id="MF_00484">
    <property type="entry name" value="Glycogen_synth"/>
    <property type="match status" value="1"/>
</dbReference>
<proteinExistence type="inferred from homology"/>
<organism evidence="10">
    <name type="scientific">uncultured delta proteobacterium</name>
    <dbReference type="NCBI Taxonomy" id="34034"/>
    <lineage>
        <taxon>Bacteria</taxon>
        <taxon>Deltaproteobacteria</taxon>
        <taxon>environmental samples</taxon>
    </lineage>
</organism>
<keyword evidence="5 7" id="KW-0808">Transferase</keyword>
<name>A0A212ITK2_9DELT</name>
<evidence type="ECO:0000256" key="2">
    <source>
        <dbReference type="ARBA" id="ARBA00002764"/>
    </source>
</evidence>
<evidence type="ECO:0000256" key="4">
    <source>
        <dbReference type="ARBA" id="ARBA00022676"/>
    </source>
</evidence>
<dbReference type="PANTHER" id="PTHR45825">
    <property type="entry name" value="GRANULE-BOUND STARCH SYNTHASE 1, CHLOROPLASTIC/AMYLOPLASTIC"/>
    <property type="match status" value="1"/>
</dbReference>
<gene>
    <name evidence="7 10" type="primary">glgA</name>
    <name evidence="10" type="ORF">KL86DPRO_10034</name>
</gene>
<accession>A0A212ITK2</accession>
<dbReference type="GO" id="GO:0004373">
    <property type="term" value="F:alpha-1,4-glucan glucosyltransferase (UDP-glucose donor) activity"/>
    <property type="evidence" value="ECO:0007669"/>
    <property type="project" value="InterPro"/>
</dbReference>
<comment type="catalytic activity">
    <reaction evidence="1 7">
        <text>[(1-&gt;4)-alpha-D-glucosyl](n) + ADP-alpha-D-glucose = [(1-&gt;4)-alpha-D-glucosyl](n+1) + ADP + H(+)</text>
        <dbReference type="Rhea" id="RHEA:18189"/>
        <dbReference type="Rhea" id="RHEA-COMP:9584"/>
        <dbReference type="Rhea" id="RHEA-COMP:9587"/>
        <dbReference type="ChEBI" id="CHEBI:15378"/>
        <dbReference type="ChEBI" id="CHEBI:15444"/>
        <dbReference type="ChEBI" id="CHEBI:57498"/>
        <dbReference type="ChEBI" id="CHEBI:456216"/>
        <dbReference type="EC" id="2.4.1.21"/>
    </reaction>
</comment>
<dbReference type="NCBIfam" id="TIGR02095">
    <property type="entry name" value="glgA"/>
    <property type="match status" value="1"/>
</dbReference>
<comment type="function">
    <text evidence="2 7">Synthesizes alpha-1,4-glucan chains using ADP-glucose.</text>
</comment>
<dbReference type="UniPathway" id="UPA00164"/>
<feature type="domain" description="Starch synthase catalytic" evidence="9">
    <location>
        <begin position="4"/>
        <end position="243"/>
    </location>
</feature>
<keyword evidence="6 7" id="KW-0320">Glycogen biosynthesis</keyword>
<dbReference type="InterPro" id="IPR001296">
    <property type="entry name" value="Glyco_trans_1"/>
</dbReference>
<dbReference type="InterPro" id="IPR011835">
    <property type="entry name" value="GS/SS"/>
</dbReference>
<comment type="similarity">
    <text evidence="3 7">Belongs to the glycosyltransferase 1 family. Bacterial/plant glycogen synthase subfamily.</text>
</comment>